<comment type="catalytic activity">
    <reaction evidence="13">
        <text>[protein]-C-terminal L-amino acid-glycyl-phosphatidylethanolamide + H2O = [protein]-C-terminal L-amino acid-glycine + a 1,2-diacyl-sn-glycero-3-phosphoethanolamine</text>
        <dbReference type="Rhea" id="RHEA:67548"/>
        <dbReference type="Rhea" id="RHEA-COMP:17323"/>
        <dbReference type="Rhea" id="RHEA-COMP:17324"/>
        <dbReference type="ChEBI" id="CHEBI:15377"/>
        <dbReference type="ChEBI" id="CHEBI:64612"/>
        <dbReference type="ChEBI" id="CHEBI:172940"/>
        <dbReference type="ChEBI" id="CHEBI:172941"/>
    </reaction>
    <physiologicalReaction direction="left-to-right" evidence="13">
        <dbReference type="Rhea" id="RHEA:67549"/>
    </physiologicalReaction>
</comment>
<evidence type="ECO:0000256" key="2">
    <source>
        <dbReference type="ARBA" id="ARBA00007698"/>
    </source>
</evidence>
<dbReference type="GO" id="GO:1990904">
    <property type="term" value="C:ribonucleoprotein complex"/>
    <property type="evidence" value="ECO:0007669"/>
    <property type="project" value="UniProtKB-KW"/>
</dbReference>
<evidence type="ECO:0000256" key="13">
    <source>
        <dbReference type="ARBA" id="ARBA00029362"/>
    </source>
</evidence>
<evidence type="ECO:0000256" key="10">
    <source>
        <dbReference type="ARBA" id="ARBA00022980"/>
    </source>
</evidence>
<evidence type="ECO:0000313" key="17">
    <source>
        <dbReference type="EMBL" id="VDD76344.1"/>
    </source>
</evidence>
<keyword evidence="18" id="KW-1185">Reference proteome</keyword>
<dbReference type="InterPro" id="IPR035566">
    <property type="entry name" value="Ribosomal_protein_bL20_C"/>
</dbReference>
<evidence type="ECO:0000256" key="5">
    <source>
        <dbReference type="ARBA" id="ARBA00022490"/>
    </source>
</evidence>
<dbReference type="PANTHER" id="PTHR22624:SF52">
    <property type="entry name" value="CYSTEINE PROTEASE"/>
    <property type="match status" value="1"/>
</dbReference>
<feature type="domain" description="Peptidase C54 catalytic" evidence="16">
    <location>
        <begin position="166"/>
        <end position="571"/>
    </location>
</feature>
<dbReference type="OrthoDB" id="2960936at2759"/>
<dbReference type="InterPro" id="IPR046792">
    <property type="entry name" value="Peptidase_C54_cat"/>
</dbReference>
<keyword evidence="7 14" id="KW-0378">Hydrolase</keyword>
<dbReference type="EMBL" id="UXSR01000373">
    <property type="protein sequence ID" value="VDD76344.1"/>
    <property type="molecule type" value="Genomic_DNA"/>
</dbReference>
<dbReference type="GO" id="GO:0000045">
    <property type="term" value="P:autophagosome assembly"/>
    <property type="evidence" value="ECO:0007669"/>
    <property type="project" value="TreeGrafter"/>
</dbReference>
<dbReference type="GO" id="GO:0016485">
    <property type="term" value="P:protein processing"/>
    <property type="evidence" value="ECO:0007669"/>
    <property type="project" value="TreeGrafter"/>
</dbReference>
<dbReference type="GO" id="GO:0004197">
    <property type="term" value="F:cysteine-type endopeptidase activity"/>
    <property type="evidence" value="ECO:0007669"/>
    <property type="project" value="TreeGrafter"/>
</dbReference>
<keyword evidence="6 14" id="KW-0645">Protease</keyword>
<keyword evidence="5 14" id="KW-0963">Cytoplasm</keyword>
<dbReference type="GO" id="GO:0034727">
    <property type="term" value="P:piecemeal microautophagy of the nucleus"/>
    <property type="evidence" value="ECO:0007669"/>
    <property type="project" value="TreeGrafter"/>
</dbReference>
<keyword evidence="11 14" id="KW-0072">Autophagy</keyword>
<dbReference type="GO" id="GO:0005737">
    <property type="term" value="C:cytoplasm"/>
    <property type="evidence" value="ECO:0007669"/>
    <property type="project" value="UniProtKB-SubCell"/>
</dbReference>
<sequence length="634" mass="70148">MFRGRAARCFRLARVHVTKALEHVKMVRRTRRRDMYAMWDARIDCACKDHGLPSSQVLYTGLAQSNIPLNRNILHTLALYEPRTFEVRSLSSSTASSIASAPVEEDPGVGDLVRSVWNQLRFGWTVSVTPSFTPDIPIHFLGRRYIEFSDNELKNIPCGQVDGDLEAFLADFQSRLWFTYRDSFPPLPVPHYDSGSDSASSAFDPPVAYFRSTAVLRRHLRDSNVPPTLGSSPAKKIPLSVRTSDCGWGCTMRSAQMLLAQTLITHFLGRDWTYAANKWCPSFWVSQQPPLQASLYLSYRVSSNDPSASLHRQIIRWFADSPTNPLSIHKLIEASGSPPGTMFGPAAICRALVIAMAMANTGAAHGDCHLSDVEVYLARDRVICTEEVLDLLDQSSTSPKSPTRGDQNGACRSHAGGRGDAYTSTSPFGDLANSYVFDSLLAQTAGGRGRTSRRTRHRGLLLLLPMRLGAGDRVDAAYVPTLLRLLRDPAFAGLIGGKPRHSVFVAGVQDDRLIYLDPHFCQEAVEVAKNSDKFDVSSWHCTTPRVMQARRLDPSLAIGFYCASQSELSGLLARLPRVSEVRSPTNHSRHQLIEVVSASEARHLFPDPQPHLSAPLYPPIDEDADDDVDDVSDF</sequence>
<comment type="function">
    <text evidence="14">Cysteine protease that plays a key role in autophagy by mediating both proteolytic activation and delipidation of ATG8 family proteins.</text>
</comment>
<evidence type="ECO:0000256" key="4">
    <source>
        <dbReference type="ARBA" id="ARBA00022448"/>
    </source>
</evidence>
<dbReference type="GO" id="GO:0019843">
    <property type="term" value="F:rRNA binding"/>
    <property type="evidence" value="ECO:0007669"/>
    <property type="project" value="InterPro"/>
</dbReference>
<accession>A0A3P6GR10</accession>
<keyword evidence="12" id="KW-0687">Ribonucleoprotein</keyword>
<dbReference type="GO" id="GO:0006412">
    <property type="term" value="P:translation"/>
    <property type="evidence" value="ECO:0007669"/>
    <property type="project" value="InterPro"/>
</dbReference>
<dbReference type="SUPFAM" id="SSF54001">
    <property type="entry name" value="Cysteine proteinases"/>
    <property type="match status" value="1"/>
</dbReference>
<keyword evidence="4" id="KW-0813">Transport</keyword>
<feature type="compositionally biased region" description="Polar residues" evidence="15">
    <location>
        <begin position="394"/>
        <end position="406"/>
    </location>
</feature>
<dbReference type="GO" id="GO:0005840">
    <property type="term" value="C:ribosome"/>
    <property type="evidence" value="ECO:0007669"/>
    <property type="project" value="UniProtKB-KW"/>
</dbReference>
<dbReference type="PANTHER" id="PTHR22624">
    <property type="entry name" value="CYSTEINE PROTEASE ATG4"/>
    <property type="match status" value="1"/>
</dbReference>
<dbReference type="GO" id="GO:0015031">
    <property type="term" value="P:protein transport"/>
    <property type="evidence" value="ECO:0007669"/>
    <property type="project" value="UniProtKB-KW"/>
</dbReference>
<evidence type="ECO:0000256" key="14">
    <source>
        <dbReference type="RuleBase" id="RU363115"/>
    </source>
</evidence>
<dbReference type="InterPro" id="IPR038765">
    <property type="entry name" value="Papain-like_cys_pep_sf"/>
</dbReference>
<organism evidence="17 18">
    <name type="scientific">Mesocestoides corti</name>
    <name type="common">Flatworm</name>
    <dbReference type="NCBI Taxonomy" id="53468"/>
    <lineage>
        <taxon>Eukaryota</taxon>
        <taxon>Metazoa</taxon>
        <taxon>Spiralia</taxon>
        <taxon>Lophotrochozoa</taxon>
        <taxon>Platyhelminthes</taxon>
        <taxon>Cestoda</taxon>
        <taxon>Eucestoda</taxon>
        <taxon>Cyclophyllidea</taxon>
        <taxon>Mesocestoididae</taxon>
        <taxon>Mesocestoides</taxon>
    </lineage>
</organism>
<dbReference type="Proteomes" id="UP000267029">
    <property type="component" value="Unassembled WGS sequence"/>
</dbReference>
<keyword evidence="10" id="KW-0689">Ribosomal protein</keyword>
<feature type="region of interest" description="Disordered" evidence="15">
    <location>
        <begin position="394"/>
        <end position="418"/>
    </location>
</feature>
<dbReference type="GO" id="GO:0003735">
    <property type="term" value="F:structural constituent of ribosome"/>
    <property type="evidence" value="ECO:0007669"/>
    <property type="project" value="InterPro"/>
</dbReference>
<dbReference type="Pfam" id="PF03416">
    <property type="entry name" value="Peptidase_C54"/>
    <property type="match status" value="1"/>
</dbReference>
<evidence type="ECO:0000256" key="7">
    <source>
        <dbReference type="ARBA" id="ARBA00022801"/>
    </source>
</evidence>
<dbReference type="GO" id="GO:0019786">
    <property type="term" value="F:protein-phosphatidylethanolamide deconjugating activity"/>
    <property type="evidence" value="ECO:0007669"/>
    <property type="project" value="InterPro"/>
</dbReference>
<dbReference type="Pfam" id="PF00453">
    <property type="entry name" value="Ribosomal_L20"/>
    <property type="match status" value="1"/>
</dbReference>
<dbReference type="STRING" id="53468.A0A3P6GR10"/>
<dbReference type="AlphaFoldDB" id="A0A3P6GR10"/>
<comment type="similarity">
    <text evidence="3 14">Belongs to the peptidase C54 family.</text>
</comment>
<dbReference type="InterPro" id="IPR005813">
    <property type="entry name" value="Ribosomal_bL20"/>
</dbReference>
<feature type="region of interest" description="Disordered" evidence="15">
    <location>
        <begin position="607"/>
        <end position="634"/>
    </location>
</feature>
<feature type="compositionally biased region" description="Acidic residues" evidence="15">
    <location>
        <begin position="620"/>
        <end position="634"/>
    </location>
</feature>
<dbReference type="GO" id="GO:0035973">
    <property type="term" value="P:aggrephagy"/>
    <property type="evidence" value="ECO:0007669"/>
    <property type="project" value="TreeGrafter"/>
</dbReference>
<evidence type="ECO:0000256" key="1">
    <source>
        <dbReference type="ARBA" id="ARBA00004496"/>
    </source>
</evidence>
<comment type="similarity">
    <text evidence="2">Belongs to the bacterial ribosomal protein bL20 family.</text>
</comment>
<dbReference type="GO" id="GO:0000423">
    <property type="term" value="P:mitophagy"/>
    <property type="evidence" value="ECO:0007669"/>
    <property type="project" value="TreeGrafter"/>
</dbReference>
<evidence type="ECO:0000259" key="16">
    <source>
        <dbReference type="Pfam" id="PF03416"/>
    </source>
</evidence>
<name>A0A3P6GR10_MESCO</name>
<evidence type="ECO:0000256" key="8">
    <source>
        <dbReference type="ARBA" id="ARBA00022807"/>
    </source>
</evidence>
<keyword evidence="9 14" id="KW-0653">Protein transport</keyword>
<evidence type="ECO:0000256" key="3">
    <source>
        <dbReference type="ARBA" id="ARBA00010958"/>
    </source>
</evidence>
<evidence type="ECO:0000256" key="12">
    <source>
        <dbReference type="ARBA" id="ARBA00023274"/>
    </source>
</evidence>
<evidence type="ECO:0000256" key="11">
    <source>
        <dbReference type="ARBA" id="ARBA00023006"/>
    </source>
</evidence>
<evidence type="ECO:0000256" key="15">
    <source>
        <dbReference type="SAM" id="MobiDB-lite"/>
    </source>
</evidence>
<dbReference type="InterPro" id="IPR005078">
    <property type="entry name" value="Peptidase_C54"/>
</dbReference>
<dbReference type="EC" id="3.4.22.-" evidence="14"/>
<evidence type="ECO:0000256" key="9">
    <source>
        <dbReference type="ARBA" id="ARBA00022927"/>
    </source>
</evidence>
<keyword evidence="8" id="KW-0788">Thiol protease</keyword>
<gene>
    <name evidence="17" type="ORF">MCOS_LOCUS2347</name>
</gene>
<evidence type="ECO:0000313" key="18">
    <source>
        <dbReference type="Proteomes" id="UP000267029"/>
    </source>
</evidence>
<dbReference type="Gene3D" id="1.10.1900.20">
    <property type="entry name" value="Ribosomal protein L20"/>
    <property type="match status" value="1"/>
</dbReference>
<proteinExistence type="inferred from homology"/>
<comment type="subcellular location">
    <subcellularLocation>
        <location evidence="1 14">Cytoplasm</location>
    </subcellularLocation>
</comment>
<evidence type="ECO:0000256" key="6">
    <source>
        <dbReference type="ARBA" id="ARBA00022670"/>
    </source>
</evidence>
<dbReference type="SUPFAM" id="SSF74731">
    <property type="entry name" value="Ribosomal protein L20"/>
    <property type="match status" value="1"/>
</dbReference>
<protein>
    <recommendedName>
        <fullName evidence="14">Cysteine protease</fullName>
        <ecNumber evidence="14">3.4.22.-</ecNumber>
    </recommendedName>
</protein>
<reference evidence="17 18" key="1">
    <citation type="submission" date="2018-10" db="EMBL/GenBank/DDBJ databases">
        <authorList>
            <consortium name="Pathogen Informatics"/>
        </authorList>
    </citation>
    <scope>NUCLEOTIDE SEQUENCE [LARGE SCALE GENOMIC DNA]</scope>
</reference>